<evidence type="ECO:0000256" key="3">
    <source>
        <dbReference type="ARBA" id="ARBA00022679"/>
    </source>
</evidence>
<comment type="caution">
    <text evidence="8">The sequence shown here is derived from an EMBL/GenBank/DDBJ whole genome shotgun (WGS) entry which is preliminary data.</text>
</comment>
<feature type="domain" description="PTS EIIB type-1" evidence="7">
    <location>
        <begin position="9"/>
        <end position="91"/>
    </location>
</feature>
<evidence type="ECO:0000256" key="5">
    <source>
        <dbReference type="ARBA" id="ARBA00022777"/>
    </source>
</evidence>
<dbReference type="PANTHER" id="PTHR30009:SF4">
    <property type="entry name" value="PTS SYSTEM N-ACETYLGLUCOSAMINE-SPECIFIC EIICBA COMPONENT"/>
    <property type="match status" value="1"/>
</dbReference>
<dbReference type="AlphaFoldDB" id="A0A2T3NJ04"/>
<dbReference type="InterPro" id="IPR050429">
    <property type="entry name" value="PTS_Glucose_EIICBA"/>
</dbReference>
<proteinExistence type="predicted"/>
<dbReference type="InterPro" id="IPR001996">
    <property type="entry name" value="PTS_IIB_1"/>
</dbReference>
<evidence type="ECO:0000313" key="8">
    <source>
        <dbReference type="EMBL" id="PSW15478.1"/>
    </source>
</evidence>
<reference evidence="8 9" key="1">
    <citation type="submission" date="2018-03" db="EMBL/GenBank/DDBJ databases">
        <title>Whole genome sequencing of Histamine producing bacteria.</title>
        <authorList>
            <person name="Butler K."/>
        </authorList>
    </citation>
    <scope>NUCLEOTIDE SEQUENCE [LARGE SCALE GENOMIC DNA]</scope>
    <source>
        <strain evidence="8 9">DSM 19138</strain>
    </source>
</reference>
<dbReference type="Gene3D" id="3.30.1360.60">
    <property type="entry name" value="Glucose permease domain IIB"/>
    <property type="match status" value="1"/>
</dbReference>
<protein>
    <recommendedName>
        <fullName evidence="7">PTS EIIB type-1 domain-containing protein</fullName>
    </recommendedName>
</protein>
<dbReference type="PROSITE" id="PS51098">
    <property type="entry name" value="PTS_EIIB_TYPE_1"/>
    <property type="match status" value="1"/>
</dbReference>
<dbReference type="GO" id="GO:0009401">
    <property type="term" value="P:phosphoenolpyruvate-dependent sugar phosphotransferase system"/>
    <property type="evidence" value="ECO:0007669"/>
    <property type="project" value="UniProtKB-KW"/>
</dbReference>
<keyword evidence="2" id="KW-0762">Sugar transport</keyword>
<evidence type="ECO:0000313" key="9">
    <source>
        <dbReference type="Proteomes" id="UP000241346"/>
    </source>
</evidence>
<dbReference type="InterPro" id="IPR036878">
    <property type="entry name" value="Glu_permease_IIB"/>
</dbReference>
<accession>A0A2T3NJ04</accession>
<dbReference type="GO" id="GO:0005886">
    <property type="term" value="C:plasma membrane"/>
    <property type="evidence" value="ECO:0007669"/>
    <property type="project" value="TreeGrafter"/>
</dbReference>
<dbReference type="Pfam" id="PF00367">
    <property type="entry name" value="PTS_EIIB"/>
    <property type="match status" value="1"/>
</dbReference>
<evidence type="ECO:0000259" key="7">
    <source>
        <dbReference type="PROSITE" id="PS51098"/>
    </source>
</evidence>
<keyword evidence="1" id="KW-0813">Transport</keyword>
<evidence type="ECO:0000256" key="6">
    <source>
        <dbReference type="PROSITE-ProRule" id="PRU00421"/>
    </source>
</evidence>
<evidence type="ECO:0000256" key="4">
    <source>
        <dbReference type="ARBA" id="ARBA00022683"/>
    </source>
</evidence>
<gene>
    <name evidence="8" type="ORF">C9J01_00195</name>
</gene>
<dbReference type="InterPro" id="IPR018113">
    <property type="entry name" value="PTrfase_EIIB_Cys"/>
</dbReference>
<dbReference type="GO" id="GO:0090563">
    <property type="term" value="F:protein-phosphocysteine-sugar phosphotransferase activity"/>
    <property type="evidence" value="ECO:0007669"/>
    <property type="project" value="TreeGrafter"/>
</dbReference>
<dbReference type="GO" id="GO:0016301">
    <property type="term" value="F:kinase activity"/>
    <property type="evidence" value="ECO:0007669"/>
    <property type="project" value="UniProtKB-KW"/>
</dbReference>
<name>A0A2T3NJ04_9GAMM</name>
<keyword evidence="5" id="KW-0418">Kinase</keyword>
<dbReference type="GO" id="GO:0015764">
    <property type="term" value="P:N-acetylglucosamine transport"/>
    <property type="evidence" value="ECO:0007669"/>
    <property type="project" value="TreeGrafter"/>
</dbReference>
<dbReference type="RefSeq" id="WP_107296099.1">
    <property type="nucleotide sequence ID" value="NZ_PYMB01000001.1"/>
</dbReference>
<feature type="active site" description="Phosphocysteine intermediate; for EIIB activity" evidence="6">
    <location>
        <position position="33"/>
    </location>
</feature>
<dbReference type="EMBL" id="PYMB01000001">
    <property type="protein sequence ID" value="PSW15478.1"/>
    <property type="molecule type" value="Genomic_DNA"/>
</dbReference>
<sequence length="91" mass="9900">MINDKGNLIAKAQKILHGLGGLDNLVAGQIDNCATRLRIQVVDIDAVDENILRRQGALGFIKLPDNQVQVVFFDVHAITQALRDVIAAEVV</sequence>
<dbReference type="OrthoDB" id="5689537at2"/>
<organism evidence="8 9">
    <name type="scientific">Photobacterium rosenbergii</name>
    <dbReference type="NCBI Taxonomy" id="294936"/>
    <lineage>
        <taxon>Bacteria</taxon>
        <taxon>Pseudomonadati</taxon>
        <taxon>Pseudomonadota</taxon>
        <taxon>Gammaproteobacteria</taxon>
        <taxon>Vibrionales</taxon>
        <taxon>Vibrionaceae</taxon>
        <taxon>Photobacterium</taxon>
    </lineage>
</organism>
<dbReference type="SUPFAM" id="SSF55604">
    <property type="entry name" value="Glucose permease domain IIB"/>
    <property type="match status" value="1"/>
</dbReference>
<keyword evidence="3" id="KW-0808">Transferase</keyword>
<dbReference type="GO" id="GO:0008982">
    <property type="term" value="F:protein-N(PI)-phosphohistidine-sugar phosphotransferase activity"/>
    <property type="evidence" value="ECO:0007669"/>
    <property type="project" value="InterPro"/>
</dbReference>
<evidence type="ECO:0000256" key="2">
    <source>
        <dbReference type="ARBA" id="ARBA00022597"/>
    </source>
</evidence>
<evidence type="ECO:0000256" key="1">
    <source>
        <dbReference type="ARBA" id="ARBA00022448"/>
    </source>
</evidence>
<keyword evidence="4" id="KW-0598">Phosphotransferase system</keyword>
<dbReference type="Proteomes" id="UP000241346">
    <property type="component" value="Unassembled WGS sequence"/>
</dbReference>
<dbReference type="PANTHER" id="PTHR30009">
    <property type="entry name" value="CYTOCHROME C-TYPE SYNTHESIS PROTEIN AND PTS TRANSMEMBRANE COMPONENT"/>
    <property type="match status" value="1"/>
</dbReference>